<dbReference type="GO" id="GO:0017059">
    <property type="term" value="C:serine palmitoyltransferase complex"/>
    <property type="evidence" value="ECO:0007669"/>
    <property type="project" value="TreeGrafter"/>
</dbReference>
<dbReference type="GO" id="GO:0030170">
    <property type="term" value="F:pyridoxal phosphate binding"/>
    <property type="evidence" value="ECO:0007669"/>
    <property type="project" value="InterPro"/>
</dbReference>
<sequence length="646" mass="71209">MDSQLLTASFFSSPKGREQQTAHAALLQAVAAQQQHLLNNPSPSITAPSLALPTISLSTAKAGEANMNEPPTTLFQPPSAAEARRQARIDAQFGPLGAQSHRYVSQYVEGETLEHVLDEPPYYYLLTTYISYLVLIIFGHVRDFFGKRFRAENYKHLKAANGYAALNSDFDNFYVRRLKLRIDDCFARPITGVPGRYVTLLDRRTNDFNKNYEFTGTYTETLNMSSYNYLGFAQSEGPCADAVEEAIKRYGISSASPRADAGTSDLALEVEERIARFVGKPAAMVFSMGFATNASSFPALVGKGDLIISDELNHASIRIGARLSGAMITSFKHNDMADLESKLREVISQGQPRTHRPWKKILVVVEGLYSMEGTMCDLPGLLRLKRRYKYHLFVDEAHSIGALGPRGRGVCDYFNIDPAEVDILMGTLTKSFGANGGYVAAAAPIIDKLRATNAATLYGESPAPPVLMQILSALRIIAGESCPGQGEERLQRIAFNSRYLRLGLKRLGYITYGHDDSPIIPVMLYNPAKMPAFSHEMLRRKISVVIVGYPATPLVSSRARFCVSAAHNKDDMDRLLAACDEIGNVLQLKFSTGIAGGADHLPDGVTPEMEREWRRAHGRPGVVTPPRWTLREVIANGVQDVKQPLR</sequence>
<reference evidence="4 5" key="1">
    <citation type="submission" date="2017-04" db="EMBL/GenBank/DDBJ databases">
        <title>Draft genome sequence of Marssonina coronaria NL1: causal agent of apple blotch.</title>
        <authorList>
            <person name="Cheng Q."/>
        </authorList>
    </citation>
    <scope>NUCLEOTIDE SEQUENCE [LARGE SCALE GENOMIC DNA]</scope>
    <source>
        <strain evidence="4 5">NL1</strain>
    </source>
</reference>
<proteinExistence type="predicted"/>
<organism evidence="4 5">
    <name type="scientific">Diplocarpon coronariae</name>
    <dbReference type="NCBI Taxonomy" id="2795749"/>
    <lineage>
        <taxon>Eukaryota</taxon>
        <taxon>Fungi</taxon>
        <taxon>Dikarya</taxon>
        <taxon>Ascomycota</taxon>
        <taxon>Pezizomycotina</taxon>
        <taxon>Leotiomycetes</taxon>
        <taxon>Helotiales</taxon>
        <taxon>Drepanopezizaceae</taxon>
        <taxon>Diplocarpon</taxon>
    </lineage>
</organism>
<dbReference type="PANTHER" id="PTHR13693:SF3">
    <property type="entry name" value="LD36009P"/>
    <property type="match status" value="1"/>
</dbReference>
<evidence type="ECO:0000313" key="4">
    <source>
        <dbReference type="EMBL" id="OWP07193.1"/>
    </source>
</evidence>
<dbReference type="Proteomes" id="UP000242519">
    <property type="component" value="Unassembled WGS sequence"/>
</dbReference>
<gene>
    <name evidence="4" type="ORF">B2J93_1966</name>
</gene>
<dbReference type="STRING" id="503106.A0A218ZHZ2"/>
<evidence type="ECO:0000256" key="1">
    <source>
        <dbReference type="ARBA" id="ARBA00001933"/>
    </source>
</evidence>
<keyword evidence="5" id="KW-1185">Reference proteome</keyword>
<evidence type="ECO:0000259" key="3">
    <source>
        <dbReference type="Pfam" id="PF00155"/>
    </source>
</evidence>
<dbReference type="InParanoid" id="A0A218ZHZ2"/>
<dbReference type="FunCoup" id="A0A218ZHZ2">
    <property type="interactions" value="382"/>
</dbReference>
<dbReference type="GO" id="GO:0046513">
    <property type="term" value="P:ceramide biosynthetic process"/>
    <property type="evidence" value="ECO:0007669"/>
    <property type="project" value="TreeGrafter"/>
</dbReference>
<dbReference type="Gene3D" id="3.40.640.10">
    <property type="entry name" value="Type I PLP-dependent aspartate aminotransferase-like (Major domain)"/>
    <property type="match status" value="1"/>
</dbReference>
<dbReference type="AlphaFoldDB" id="A0A218ZHZ2"/>
<dbReference type="GO" id="GO:0046512">
    <property type="term" value="P:sphingosine biosynthetic process"/>
    <property type="evidence" value="ECO:0007669"/>
    <property type="project" value="TreeGrafter"/>
</dbReference>
<dbReference type="OrthoDB" id="65434at2759"/>
<keyword evidence="2" id="KW-0808">Transferase</keyword>
<dbReference type="InterPro" id="IPR050087">
    <property type="entry name" value="AON_synthase_class-II"/>
</dbReference>
<comment type="caution">
    <text evidence="4">The sequence shown here is derived from an EMBL/GenBank/DDBJ whole genome shotgun (WGS) entry which is preliminary data.</text>
</comment>
<dbReference type="InterPro" id="IPR004839">
    <property type="entry name" value="Aminotransferase_I/II_large"/>
</dbReference>
<comment type="cofactor">
    <cofactor evidence="1">
        <name>pyridoxal 5'-phosphate</name>
        <dbReference type="ChEBI" id="CHEBI:597326"/>
    </cofactor>
</comment>
<dbReference type="InterPro" id="IPR015421">
    <property type="entry name" value="PyrdxlP-dep_Trfase_major"/>
</dbReference>
<evidence type="ECO:0000256" key="2">
    <source>
        <dbReference type="ARBA" id="ARBA00022679"/>
    </source>
</evidence>
<name>A0A218ZHZ2_9HELO</name>
<dbReference type="InterPro" id="IPR015422">
    <property type="entry name" value="PyrdxlP-dep_Trfase_small"/>
</dbReference>
<dbReference type="CDD" id="cd06454">
    <property type="entry name" value="KBL_like"/>
    <property type="match status" value="1"/>
</dbReference>
<feature type="domain" description="Aminotransferase class I/classII large" evidence="3">
    <location>
        <begin position="220"/>
        <end position="577"/>
    </location>
</feature>
<dbReference type="SUPFAM" id="SSF53383">
    <property type="entry name" value="PLP-dependent transferases"/>
    <property type="match status" value="1"/>
</dbReference>
<dbReference type="GO" id="GO:0016020">
    <property type="term" value="C:membrane"/>
    <property type="evidence" value="ECO:0007669"/>
    <property type="project" value="GOC"/>
</dbReference>
<dbReference type="Pfam" id="PF00155">
    <property type="entry name" value="Aminotran_1_2"/>
    <property type="match status" value="1"/>
</dbReference>
<protein>
    <recommendedName>
        <fullName evidence="3">Aminotransferase class I/classII large domain-containing protein</fullName>
    </recommendedName>
</protein>
<dbReference type="InterPro" id="IPR015424">
    <property type="entry name" value="PyrdxlP-dep_Trfase"/>
</dbReference>
<dbReference type="EMBL" id="MZNU01000019">
    <property type="protein sequence ID" value="OWP07193.1"/>
    <property type="molecule type" value="Genomic_DNA"/>
</dbReference>
<dbReference type="GO" id="GO:0004758">
    <property type="term" value="F:serine C-palmitoyltransferase activity"/>
    <property type="evidence" value="ECO:0007669"/>
    <property type="project" value="TreeGrafter"/>
</dbReference>
<accession>A0A218ZHZ2</accession>
<dbReference type="PANTHER" id="PTHR13693">
    <property type="entry name" value="CLASS II AMINOTRANSFERASE/8-AMINO-7-OXONONANOATE SYNTHASE"/>
    <property type="match status" value="1"/>
</dbReference>
<dbReference type="Gene3D" id="3.90.1150.10">
    <property type="entry name" value="Aspartate Aminotransferase, domain 1"/>
    <property type="match status" value="1"/>
</dbReference>
<evidence type="ECO:0000313" key="5">
    <source>
        <dbReference type="Proteomes" id="UP000242519"/>
    </source>
</evidence>